<name>A0ABX2R986_9THEO</name>
<sequence length="86" mass="10153">MPYLAELWRTDIHHLRQLKPDSDLIQKFKNLIRDQDTLIREATRLTNRLIACLKEYFLVALELFSKPTLLAAIDFLKLYPTLEPAQ</sequence>
<comment type="caution">
    <text evidence="2">The sequence shown here is derived from an EMBL/GenBank/DDBJ whole genome shotgun (WGS) entry which is preliminary data.</text>
</comment>
<protein>
    <recommendedName>
        <fullName evidence="1">Transposase IS110-like N-terminal domain-containing protein</fullName>
    </recommendedName>
</protein>
<dbReference type="RefSeq" id="WP_028052288.1">
    <property type="nucleotide sequence ID" value="NZ_ATYG01000017.1"/>
</dbReference>
<feature type="domain" description="Transposase IS110-like N-terminal" evidence="1">
    <location>
        <begin position="4"/>
        <end position="57"/>
    </location>
</feature>
<dbReference type="Proteomes" id="UP000604066">
    <property type="component" value="Unassembled WGS sequence"/>
</dbReference>
<dbReference type="EMBL" id="JACCBS010000002">
    <property type="protein sequence ID" value="NYE57738.1"/>
    <property type="molecule type" value="Genomic_DNA"/>
</dbReference>
<proteinExistence type="predicted"/>
<dbReference type="InterPro" id="IPR002525">
    <property type="entry name" value="Transp_IS110-like_N"/>
</dbReference>
<organism evidence="2 3">
    <name type="scientific">Carboxydothermus ferrireducens DSM 11255</name>
    <dbReference type="NCBI Taxonomy" id="1119529"/>
    <lineage>
        <taxon>Bacteria</taxon>
        <taxon>Bacillati</taxon>
        <taxon>Bacillota</taxon>
        <taxon>Clostridia</taxon>
        <taxon>Thermoanaerobacterales</taxon>
        <taxon>Thermoanaerobacteraceae</taxon>
        <taxon>Carboxydothermus</taxon>
    </lineage>
</organism>
<reference evidence="2 3" key="1">
    <citation type="submission" date="2020-07" db="EMBL/GenBank/DDBJ databases">
        <title>Genomic Encyclopedia of Type Strains, Phase III (KMG-III): the genomes of soil and plant-associated and newly described type strains.</title>
        <authorList>
            <person name="Whitman W."/>
        </authorList>
    </citation>
    <scope>NUCLEOTIDE SEQUENCE [LARGE SCALE GENOMIC DNA]</scope>
    <source>
        <strain evidence="2 3">DSM 11255</strain>
    </source>
</reference>
<evidence type="ECO:0000313" key="3">
    <source>
        <dbReference type="Proteomes" id="UP000604066"/>
    </source>
</evidence>
<dbReference type="Pfam" id="PF01548">
    <property type="entry name" value="DEDD_Tnp_IS110"/>
    <property type="match status" value="1"/>
</dbReference>
<evidence type="ECO:0000313" key="2">
    <source>
        <dbReference type="EMBL" id="NYE57738.1"/>
    </source>
</evidence>
<accession>A0ABX2R986</accession>
<evidence type="ECO:0000259" key="1">
    <source>
        <dbReference type="Pfam" id="PF01548"/>
    </source>
</evidence>
<keyword evidence="3" id="KW-1185">Reference proteome</keyword>
<gene>
    <name evidence="2" type="ORF">HDG70_001453</name>
</gene>